<dbReference type="PANTHER" id="PTHR10458">
    <property type="entry name" value="PEPTIDE DEFORMYLASE"/>
    <property type="match status" value="1"/>
</dbReference>
<dbReference type="PRINTS" id="PR01576">
    <property type="entry name" value="PDEFORMYLASE"/>
</dbReference>
<dbReference type="EMBL" id="AQQR01000008">
    <property type="protein sequence ID" value="OWU71702.1"/>
    <property type="molecule type" value="Genomic_DNA"/>
</dbReference>
<dbReference type="HAMAP" id="MF_00163">
    <property type="entry name" value="Pep_deformylase"/>
    <property type="match status" value="1"/>
</dbReference>
<dbReference type="EC" id="3.5.1.88" evidence="2"/>
<comment type="caution">
    <text evidence="3">The sequence shown here is derived from an EMBL/GenBank/DDBJ whole genome shotgun (WGS) entry which is preliminary data.</text>
</comment>
<evidence type="ECO:0000256" key="1">
    <source>
        <dbReference type="ARBA" id="ARBA00010759"/>
    </source>
</evidence>
<keyword evidence="2" id="KW-0378">Hydrolase</keyword>
<reference evidence="3 4" key="1">
    <citation type="submission" date="2013-04" db="EMBL/GenBank/DDBJ databases">
        <title>Oceanicola sp. 22II1-22F33 Genome Sequencing.</title>
        <authorList>
            <person name="Lai Q."/>
            <person name="Li G."/>
            <person name="Shao Z."/>
        </authorList>
    </citation>
    <scope>NUCLEOTIDE SEQUENCE [LARGE SCALE GENOMIC DNA]</scope>
    <source>
        <strain evidence="3 4">22II1-22F33</strain>
    </source>
</reference>
<evidence type="ECO:0000256" key="2">
    <source>
        <dbReference type="HAMAP-Rule" id="MF_00163"/>
    </source>
</evidence>
<feature type="binding site" evidence="2">
    <location>
        <position position="135"/>
    </location>
    <ligand>
        <name>Fe cation</name>
        <dbReference type="ChEBI" id="CHEBI:24875"/>
    </ligand>
</feature>
<comment type="function">
    <text evidence="2">Removes the formyl group from the N-terminal Met of newly synthesized proteins. Requires at least a dipeptide for an efficient rate of reaction. N-terminal L-methionine is a prerequisite for activity but the enzyme has broad specificity at other positions.</text>
</comment>
<dbReference type="PIRSF" id="PIRSF004749">
    <property type="entry name" value="Pep_def"/>
    <property type="match status" value="1"/>
</dbReference>
<evidence type="ECO:0000313" key="3">
    <source>
        <dbReference type="EMBL" id="OWU71702.1"/>
    </source>
</evidence>
<dbReference type="GO" id="GO:0042586">
    <property type="term" value="F:peptide deformylase activity"/>
    <property type="evidence" value="ECO:0007669"/>
    <property type="project" value="UniProtKB-UniRule"/>
</dbReference>
<dbReference type="InterPro" id="IPR036821">
    <property type="entry name" value="Peptide_deformylase_sf"/>
</dbReference>
<keyword evidence="2" id="KW-0479">Metal-binding</keyword>
<dbReference type="Gene3D" id="3.90.45.10">
    <property type="entry name" value="Peptide deformylase"/>
    <property type="match status" value="1"/>
</dbReference>
<dbReference type="RefSeq" id="WP_088651292.1">
    <property type="nucleotide sequence ID" value="NZ_AQQR01000008.1"/>
</dbReference>
<dbReference type="GO" id="GO:0046872">
    <property type="term" value="F:metal ion binding"/>
    <property type="evidence" value="ECO:0007669"/>
    <property type="project" value="UniProtKB-KW"/>
</dbReference>
<sequence length="166" mass="18033">MAVRRILTWPDPGLSVVCEPVGWNEDVDALIADMFDTMYDAPGRGLAAPQVGVAKRLFVMDLTWKAGPRSPVVMINPQIIDSAPTLQSTPEGCLSIPGLLVDVERPEAVIMAWTDRSGLLREEEFTGFGAVCVQHELDHLDGIVTFDRITPEARKAAEASYAGSPQ</sequence>
<comment type="similarity">
    <text evidence="1 2">Belongs to the polypeptide deformylase family.</text>
</comment>
<organism evidence="3 4">
    <name type="scientific">Marinibacterium profundimaris</name>
    <dbReference type="NCBI Taxonomy" id="1679460"/>
    <lineage>
        <taxon>Bacteria</taxon>
        <taxon>Pseudomonadati</taxon>
        <taxon>Pseudomonadota</taxon>
        <taxon>Alphaproteobacteria</taxon>
        <taxon>Rhodobacterales</taxon>
        <taxon>Paracoccaceae</taxon>
        <taxon>Marinibacterium</taxon>
    </lineage>
</organism>
<dbReference type="NCBIfam" id="TIGR00079">
    <property type="entry name" value="pept_deformyl"/>
    <property type="match status" value="1"/>
</dbReference>
<proteinExistence type="inferred from homology"/>
<dbReference type="PANTHER" id="PTHR10458:SF22">
    <property type="entry name" value="PEPTIDE DEFORMYLASE"/>
    <property type="match status" value="1"/>
</dbReference>
<keyword evidence="2" id="KW-0408">Iron</keyword>
<feature type="active site" evidence="2">
    <location>
        <position position="136"/>
    </location>
</feature>
<comment type="catalytic activity">
    <reaction evidence="2">
        <text>N-terminal N-formyl-L-methionyl-[peptide] + H2O = N-terminal L-methionyl-[peptide] + formate</text>
        <dbReference type="Rhea" id="RHEA:24420"/>
        <dbReference type="Rhea" id="RHEA-COMP:10639"/>
        <dbReference type="Rhea" id="RHEA-COMP:10640"/>
        <dbReference type="ChEBI" id="CHEBI:15377"/>
        <dbReference type="ChEBI" id="CHEBI:15740"/>
        <dbReference type="ChEBI" id="CHEBI:49298"/>
        <dbReference type="ChEBI" id="CHEBI:64731"/>
        <dbReference type="EC" id="3.5.1.88"/>
    </reaction>
</comment>
<dbReference type="GO" id="GO:0006412">
    <property type="term" value="P:translation"/>
    <property type="evidence" value="ECO:0007669"/>
    <property type="project" value="UniProtKB-UniRule"/>
</dbReference>
<gene>
    <name evidence="2" type="primary">def</name>
    <name evidence="3" type="ORF">ATO3_18050</name>
</gene>
<keyword evidence="2" id="KW-0648">Protein biosynthesis</keyword>
<dbReference type="SUPFAM" id="SSF56420">
    <property type="entry name" value="Peptide deformylase"/>
    <property type="match status" value="1"/>
</dbReference>
<keyword evidence="4" id="KW-1185">Reference proteome</keyword>
<dbReference type="AlphaFoldDB" id="A0A225NH00"/>
<protein>
    <recommendedName>
        <fullName evidence="2">Peptide deformylase</fullName>
        <shortName evidence="2">PDF</shortName>
        <ecNumber evidence="2">3.5.1.88</ecNumber>
    </recommendedName>
    <alternativeName>
        <fullName evidence="2">Polypeptide deformylase</fullName>
    </alternativeName>
</protein>
<dbReference type="CDD" id="cd00487">
    <property type="entry name" value="Pep_deformylase"/>
    <property type="match status" value="1"/>
</dbReference>
<dbReference type="Proteomes" id="UP000215377">
    <property type="component" value="Unassembled WGS sequence"/>
</dbReference>
<dbReference type="InterPro" id="IPR023635">
    <property type="entry name" value="Peptide_deformylase"/>
</dbReference>
<dbReference type="OrthoDB" id="9804313at2"/>
<comment type="cofactor">
    <cofactor evidence="2">
        <name>Fe(2+)</name>
        <dbReference type="ChEBI" id="CHEBI:29033"/>
    </cofactor>
    <text evidence="2">Binds 1 Fe(2+) ion.</text>
</comment>
<dbReference type="Pfam" id="PF01327">
    <property type="entry name" value="Pep_deformylase"/>
    <property type="match status" value="1"/>
</dbReference>
<accession>A0A225NH00</accession>
<feature type="binding site" evidence="2">
    <location>
        <position position="139"/>
    </location>
    <ligand>
        <name>Fe cation</name>
        <dbReference type="ChEBI" id="CHEBI:24875"/>
    </ligand>
</feature>
<dbReference type="NCBIfam" id="NF001159">
    <property type="entry name" value="PRK00150.1-3"/>
    <property type="match status" value="1"/>
</dbReference>
<name>A0A225NH00_9RHOB</name>
<evidence type="ECO:0000313" key="4">
    <source>
        <dbReference type="Proteomes" id="UP000215377"/>
    </source>
</evidence>
<feature type="binding site" evidence="2">
    <location>
        <position position="93"/>
    </location>
    <ligand>
        <name>Fe cation</name>
        <dbReference type="ChEBI" id="CHEBI:24875"/>
    </ligand>
</feature>